<sequence>MGYKTKLWLVVLLLSVTSRQQHCVVGDPQVPCLFIFGDSLSDCGNNNQLATRAKVNYLPYGIDFPTGPTGRFTNGRTQADFITQLLGLENFIPPYANTIGSDILQGVNYASGAAGIRNETGTKLGEDISLEKQVRNHGVIAALIAGKLGSIAKAQQHLNKCLYYMNIGSNDYINNYYQPDYYPTQKLYTPEQYAAVLVLQYSVQIRALYSLGARRFALVGVTQLGCTPREISIHGKNGSLCVEKENDNALFFNSNLKALVDRFNKELIGAKFILVNSVSTATGGKGIIDILLCCKLESTGLCEPDSEPCKNRDIIPFFDAFHPTEKFQQLVAISAYKAPIPSFAYPTDISHLVGSE</sequence>
<evidence type="ECO:0000256" key="4">
    <source>
        <dbReference type="ARBA" id="ARBA00022729"/>
    </source>
</evidence>
<comment type="subcellular location">
    <subcellularLocation>
        <location evidence="1">Secreted</location>
    </subcellularLocation>
</comment>
<dbReference type="Proteomes" id="UP001372338">
    <property type="component" value="Unassembled WGS sequence"/>
</dbReference>
<dbReference type="Gene3D" id="3.40.50.1110">
    <property type="entry name" value="SGNH hydrolase"/>
    <property type="match status" value="1"/>
</dbReference>
<reference evidence="9 10" key="1">
    <citation type="submission" date="2024-01" db="EMBL/GenBank/DDBJ databases">
        <title>The genomes of 5 underutilized Papilionoideae crops provide insights into root nodulation and disease resistanc.</title>
        <authorList>
            <person name="Yuan L."/>
        </authorList>
    </citation>
    <scope>NUCLEOTIDE SEQUENCE [LARGE SCALE GENOMIC DNA]</scope>
    <source>
        <strain evidence="9">ZHUSHIDOU_FW_LH</strain>
        <tissue evidence="9">Leaf</tissue>
    </source>
</reference>
<accession>A0AAN9HVZ2</accession>
<dbReference type="PANTHER" id="PTHR45650:SF89">
    <property type="entry name" value="GDSL-LIKE LIPASE_ACYLHYDROLASE"/>
    <property type="match status" value="1"/>
</dbReference>
<dbReference type="InterPro" id="IPR035669">
    <property type="entry name" value="SGNH_plant_lipase-like"/>
</dbReference>
<keyword evidence="6" id="KW-0442">Lipid degradation</keyword>
<dbReference type="PANTHER" id="PTHR45650">
    <property type="entry name" value="GDSL-LIKE LIPASE/ACYLHYDROLASE-RELATED"/>
    <property type="match status" value="1"/>
</dbReference>
<keyword evidence="7" id="KW-0443">Lipid metabolism</keyword>
<keyword evidence="3" id="KW-0964">Secreted</keyword>
<protein>
    <recommendedName>
        <fullName evidence="11">GDSL esterase/lipase</fullName>
    </recommendedName>
</protein>
<keyword evidence="10" id="KW-1185">Reference proteome</keyword>
<organism evidence="9 10">
    <name type="scientific">Crotalaria pallida</name>
    <name type="common">Smooth rattlebox</name>
    <name type="synonym">Crotalaria striata</name>
    <dbReference type="NCBI Taxonomy" id="3830"/>
    <lineage>
        <taxon>Eukaryota</taxon>
        <taxon>Viridiplantae</taxon>
        <taxon>Streptophyta</taxon>
        <taxon>Embryophyta</taxon>
        <taxon>Tracheophyta</taxon>
        <taxon>Spermatophyta</taxon>
        <taxon>Magnoliopsida</taxon>
        <taxon>eudicotyledons</taxon>
        <taxon>Gunneridae</taxon>
        <taxon>Pentapetalae</taxon>
        <taxon>rosids</taxon>
        <taxon>fabids</taxon>
        <taxon>Fabales</taxon>
        <taxon>Fabaceae</taxon>
        <taxon>Papilionoideae</taxon>
        <taxon>50 kb inversion clade</taxon>
        <taxon>genistoids sensu lato</taxon>
        <taxon>core genistoids</taxon>
        <taxon>Crotalarieae</taxon>
        <taxon>Crotalaria</taxon>
    </lineage>
</organism>
<dbReference type="EMBL" id="JAYWIO010000008">
    <property type="protein sequence ID" value="KAK7247218.1"/>
    <property type="molecule type" value="Genomic_DNA"/>
</dbReference>
<dbReference type="GO" id="GO:0016042">
    <property type="term" value="P:lipid catabolic process"/>
    <property type="evidence" value="ECO:0007669"/>
    <property type="project" value="UniProtKB-KW"/>
</dbReference>
<dbReference type="InterPro" id="IPR051238">
    <property type="entry name" value="GDSL_esterase/lipase"/>
</dbReference>
<evidence type="ECO:0000313" key="9">
    <source>
        <dbReference type="EMBL" id="KAK7247218.1"/>
    </source>
</evidence>
<gene>
    <name evidence="9" type="ORF">RIF29_42095</name>
</gene>
<dbReference type="InterPro" id="IPR036514">
    <property type="entry name" value="SGNH_hydro_sf"/>
</dbReference>
<evidence type="ECO:0000313" key="10">
    <source>
        <dbReference type="Proteomes" id="UP001372338"/>
    </source>
</evidence>
<evidence type="ECO:0000256" key="3">
    <source>
        <dbReference type="ARBA" id="ARBA00022525"/>
    </source>
</evidence>
<dbReference type="GO" id="GO:0016788">
    <property type="term" value="F:hydrolase activity, acting on ester bonds"/>
    <property type="evidence" value="ECO:0007669"/>
    <property type="project" value="InterPro"/>
</dbReference>
<evidence type="ECO:0000256" key="5">
    <source>
        <dbReference type="ARBA" id="ARBA00022801"/>
    </source>
</evidence>
<evidence type="ECO:0000256" key="2">
    <source>
        <dbReference type="ARBA" id="ARBA00008668"/>
    </source>
</evidence>
<keyword evidence="4 8" id="KW-0732">Signal</keyword>
<evidence type="ECO:0008006" key="11">
    <source>
        <dbReference type="Google" id="ProtNLM"/>
    </source>
</evidence>
<proteinExistence type="inferred from homology"/>
<evidence type="ECO:0000256" key="8">
    <source>
        <dbReference type="SAM" id="SignalP"/>
    </source>
</evidence>
<evidence type="ECO:0000256" key="1">
    <source>
        <dbReference type="ARBA" id="ARBA00004613"/>
    </source>
</evidence>
<evidence type="ECO:0000256" key="7">
    <source>
        <dbReference type="ARBA" id="ARBA00023098"/>
    </source>
</evidence>
<comment type="caution">
    <text evidence="9">The sequence shown here is derived from an EMBL/GenBank/DDBJ whole genome shotgun (WGS) entry which is preliminary data.</text>
</comment>
<dbReference type="InterPro" id="IPR001087">
    <property type="entry name" value="GDSL"/>
</dbReference>
<feature type="chain" id="PRO_5042892846" description="GDSL esterase/lipase" evidence="8">
    <location>
        <begin position="24"/>
        <end position="356"/>
    </location>
</feature>
<dbReference type="CDD" id="cd01837">
    <property type="entry name" value="SGNH_plant_lipase_like"/>
    <property type="match status" value="1"/>
</dbReference>
<dbReference type="AlphaFoldDB" id="A0AAN9HVZ2"/>
<keyword evidence="5" id="KW-0378">Hydrolase</keyword>
<comment type="similarity">
    <text evidence="2">Belongs to the 'GDSL' lipolytic enzyme family.</text>
</comment>
<dbReference type="Pfam" id="PF00657">
    <property type="entry name" value="Lipase_GDSL"/>
    <property type="match status" value="1"/>
</dbReference>
<name>A0AAN9HVZ2_CROPI</name>
<feature type="signal peptide" evidence="8">
    <location>
        <begin position="1"/>
        <end position="23"/>
    </location>
</feature>
<evidence type="ECO:0000256" key="6">
    <source>
        <dbReference type="ARBA" id="ARBA00022963"/>
    </source>
</evidence>
<dbReference type="GO" id="GO:0005576">
    <property type="term" value="C:extracellular region"/>
    <property type="evidence" value="ECO:0007669"/>
    <property type="project" value="UniProtKB-SubCell"/>
</dbReference>